<dbReference type="Pfam" id="PF10057">
    <property type="entry name" value="MpsC"/>
    <property type="match status" value="1"/>
</dbReference>
<dbReference type="InterPro" id="IPR018745">
    <property type="entry name" value="MpsC"/>
</dbReference>
<name>A0A1Q2L3N6_9BACL</name>
<evidence type="ECO:0000259" key="1">
    <source>
        <dbReference type="Pfam" id="PF10057"/>
    </source>
</evidence>
<dbReference type="EMBL" id="CP019640">
    <property type="protein sequence ID" value="AQQ55075.1"/>
    <property type="molecule type" value="Genomic_DNA"/>
</dbReference>
<proteinExistence type="predicted"/>
<gene>
    <name evidence="2" type="ORF">B0X71_09905</name>
</gene>
<accession>A0A1Q2L3N6</accession>
<dbReference type="AlphaFoldDB" id="A0A1Q2L3N6"/>
<keyword evidence="3" id="KW-1185">Reference proteome</keyword>
<feature type="domain" description="Na+-translocating membrane potential-generating system MpsC" evidence="1">
    <location>
        <begin position="1"/>
        <end position="103"/>
    </location>
</feature>
<dbReference type="Proteomes" id="UP000188184">
    <property type="component" value="Chromosome"/>
</dbReference>
<sequence length="226" mass="26507">MEREISSYISTLFRAHFGKGPAVVYVAIESAFITLHFRDWLTAIEKSLVKQNEMKHALVTRDIIMSSLESEIIQTIERSTARHVKEFYTDWNFESETGLILGIIHEEVEEQHVKRPSMGDEQALRAHINRAGGKLQKIPDRTDIHWLNDRTILVRRSGILLEIEKEFIRNGFIEELKLSRQLLERRAFKEADLETPLNRSINETFLYWNFDKDLSYAVFRLGQEKC</sequence>
<evidence type="ECO:0000313" key="3">
    <source>
        <dbReference type="Proteomes" id="UP000188184"/>
    </source>
</evidence>
<organism evidence="2 3">
    <name type="scientific">Planococcus lenghuensis</name>
    <dbReference type="NCBI Taxonomy" id="2213202"/>
    <lineage>
        <taxon>Bacteria</taxon>
        <taxon>Bacillati</taxon>
        <taxon>Bacillota</taxon>
        <taxon>Bacilli</taxon>
        <taxon>Bacillales</taxon>
        <taxon>Caryophanaceae</taxon>
        <taxon>Planococcus</taxon>
    </lineage>
</organism>
<protein>
    <recommendedName>
        <fullName evidence="1">Na+-translocating membrane potential-generating system MpsC domain-containing protein</fullName>
    </recommendedName>
</protein>
<dbReference type="KEGG" id="pmar:B0X71_09905"/>
<evidence type="ECO:0000313" key="2">
    <source>
        <dbReference type="EMBL" id="AQQ55075.1"/>
    </source>
</evidence>
<reference evidence="2 3" key="1">
    <citation type="submission" date="2017-02" db="EMBL/GenBank/DDBJ databases">
        <title>The complete genomic sequence of a novel cold adapted crude oil-degrading bacterium Planococcus qaidamina Y42.</title>
        <authorList>
            <person name="Yang R."/>
        </authorList>
    </citation>
    <scope>NUCLEOTIDE SEQUENCE [LARGE SCALE GENOMIC DNA]</scope>
    <source>
        <strain evidence="2 3">Y42</strain>
    </source>
</reference>